<keyword evidence="9" id="KW-0812">Transmembrane</keyword>
<dbReference type="PANTHER" id="PTHR43903">
    <property type="entry name" value="NEUROLIGIN"/>
    <property type="match status" value="1"/>
</dbReference>
<evidence type="ECO:0000256" key="2">
    <source>
        <dbReference type="ARBA" id="ARBA00005964"/>
    </source>
</evidence>
<dbReference type="OrthoDB" id="3200163at2759"/>
<evidence type="ECO:0000256" key="8">
    <source>
        <dbReference type="SAM" id="MobiDB-lite"/>
    </source>
</evidence>
<feature type="region of interest" description="Disordered" evidence="8">
    <location>
        <begin position="1"/>
        <end position="91"/>
    </location>
</feature>
<dbReference type="InterPro" id="IPR000460">
    <property type="entry name" value="Nlgn"/>
</dbReference>
<keyword evidence="4" id="KW-0130">Cell adhesion</keyword>
<keyword evidence="3" id="KW-1003">Cell membrane</keyword>
<protein>
    <submittedName>
        <fullName evidence="11">Neuroligin-1</fullName>
    </submittedName>
</protein>
<feature type="region of interest" description="Disordered" evidence="8">
    <location>
        <begin position="924"/>
        <end position="943"/>
    </location>
</feature>
<evidence type="ECO:0000256" key="9">
    <source>
        <dbReference type="SAM" id="Phobius"/>
    </source>
</evidence>
<gene>
    <name evidence="11" type="ORF">WN51_06703</name>
</gene>
<evidence type="ECO:0000313" key="11">
    <source>
        <dbReference type="EMBL" id="KOX80414.1"/>
    </source>
</evidence>
<dbReference type="SUPFAM" id="SSF53474">
    <property type="entry name" value="alpha/beta-Hydrolases"/>
    <property type="match status" value="1"/>
</dbReference>
<feature type="transmembrane region" description="Helical" evidence="9">
    <location>
        <begin position="802"/>
        <end position="831"/>
    </location>
</feature>
<evidence type="ECO:0000256" key="3">
    <source>
        <dbReference type="ARBA" id="ARBA00022475"/>
    </source>
</evidence>
<comment type="subcellular location">
    <subcellularLocation>
        <location evidence="1">Cell membrane</location>
        <topology evidence="1">Single-pass type I membrane protein</topology>
    </subcellularLocation>
</comment>
<accession>A0A0N0BKH0</accession>
<dbReference type="InterPro" id="IPR002018">
    <property type="entry name" value="CarbesteraseB"/>
</dbReference>
<feature type="compositionally biased region" description="Basic and acidic residues" evidence="8">
    <location>
        <begin position="11"/>
        <end position="43"/>
    </location>
</feature>
<feature type="domain" description="Carboxylesterase type B" evidence="10">
    <location>
        <begin position="321"/>
        <end position="726"/>
    </location>
</feature>
<name>A0A0N0BKH0_9HYME</name>
<dbReference type="EMBL" id="KQ435701">
    <property type="protein sequence ID" value="KOX80414.1"/>
    <property type="molecule type" value="Genomic_DNA"/>
</dbReference>
<dbReference type="GO" id="GO:0005886">
    <property type="term" value="C:plasma membrane"/>
    <property type="evidence" value="ECO:0007669"/>
    <property type="project" value="UniProtKB-SubCell"/>
</dbReference>
<feature type="region of interest" description="Disordered" evidence="8">
    <location>
        <begin position="884"/>
        <end position="908"/>
    </location>
</feature>
<evidence type="ECO:0000256" key="4">
    <source>
        <dbReference type="ARBA" id="ARBA00022889"/>
    </source>
</evidence>
<evidence type="ECO:0000256" key="1">
    <source>
        <dbReference type="ARBA" id="ARBA00004251"/>
    </source>
</evidence>
<dbReference type="Proteomes" id="UP000053105">
    <property type="component" value="Unassembled WGS sequence"/>
</dbReference>
<keyword evidence="9" id="KW-1133">Transmembrane helix</keyword>
<dbReference type="AlphaFoldDB" id="A0A0N0BKH0"/>
<dbReference type="STRING" id="166423.A0A0N0BKH0"/>
<dbReference type="GO" id="GO:0042043">
    <property type="term" value="F:neurexin family protein binding"/>
    <property type="evidence" value="ECO:0007669"/>
    <property type="project" value="InterPro"/>
</dbReference>
<evidence type="ECO:0000313" key="12">
    <source>
        <dbReference type="Proteomes" id="UP000053105"/>
    </source>
</evidence>
<keyword evidence="12" id="KW-1185">Reference proteome</keyword>
<dbReference type="PRINTS" id="PR01090">
    <property type="entry name" value="NEUROLIGIN"/>
</dbReference>
<keyword evidence="7" id="KW-0325">Glycoprotein</keyword>
<keyword evidence="6" id="KW-1015">Disulfide bond</keyword>
<dbReference type="Gene3D" id="3.40.50.1820">
    <property type="entry name" value="alpha/beta hydrolase"/>
    <property type="match status" value="1"/>
</dbReference>
<sequence length="943" mass="104285">MSRKLLPLENAKWDKRRGEQGSEVKRRSERSNNAEITWKDPRHILSPSCLAKNSQTPLRIHSNPRRNSSPREYDEDAISTEARQEERGQTPNTQLACQAELHRVTVWFISGNIPAAALSGPAGPFGGKGASMKTRAGFAGCIRNPIVSVGTTTQTNCSTVERSSVRFIEDKLADNPLRRASKVYRAAPLKNGSLRMRDVNYQVSAVPIDHGIILLITAGARDGGGRRYPVIVFVHGESYEWSSGNPYDGSVLASYGGVVVVTINYRLGILETPDGLNSVSQSGSGTTDSNRFDVPPRKLLANNGHFLAGREKEFKELAADGFLNANTDSHLRSPANYGLMDQIAALHWVQENIGYFGGDSRNVTLIGHGTGAACVNFLMTSHAVPDGLLFHRSVLMSGSALSPWALVRGAANYALQVAKHLNCSWAAGDSQALLRCLREVPLNALVSVPVKGLEFAPAFGPSIDGVVIDPGDPDDQDFTLQVDTINTLNNILLRKDVISKLSRYDLMIGVVRSEAYFALTADDAQYGIEADRRTKILREFVRNTYTYHQAEILATIINEYTDWERPVQHPVNIKDETLEALGDANTVAPATRTADLHSQSHRNSYLYVFDYQTKFGDYPQRPGCVHGEDLPYFFGAPLVGGLSHWPKNYTRAEVALSESVILYLTNFARTGNPNEGMPDVGPLRPERTKFKNIDWIAYESVHKKYLSIELKSKLKNHYRAHRLSFWLNLVPDLHKPGSDDVPRSHHLLDTEQVPPRFIQRIPTTTRMTTAEVTLAEKTQNVSTAIPSELAFEDSTAQPEDGFAAYSTALSVTIAIGCSLLILNVLIFAGVYYQRDKSNQHNCSKKRQENGQMPNNICGDLDTKTAERHHIQHIPPPEFADLQNNSCHVPMPPPPPKNTKPGKPGQNLIISPNQLQQESMAMTGTGTLKKGHNHQQQVMDELRV</sequence>
<dbReference type="GO" id="GO:0007155">
    <property type="term" value="P:cell adhesion"/>
    <property type="evidence" value="ECO:0007669"/>
    <property type="project" value="UniProtKB-KW"/>
</dbReference>
<comment type="similarity">
    <text evidence="2">Belongs to the type-B carboxylesterase/lipase family.</text>
</comment>
<evidence type="ECO:0000256" key="5">
    <source>
        <dbReference type="ARBA" id="ARBA00023136"/>
    </source>
</evidence>
<evidence type="ECO:0000259" key="10">
    <source>
        <dbReference type="Pfam" id="PF00135"/>
    </source>
</evidence>
<dbReference type="Pfam" id="PF00135">
    <property type="entry name" value="COesterase"/>
    <property type="match status" value="2"/>
</dbReference>
<feature type="domain" description="Carboxylesterase type B" evidence="10">
    <location>
        <begin position="226"/>
        <end position="270"/>
    </location>
</feature>
<keyword evidence="5 9" id="KW-0472">Membrane</keyword>
<evidence type="ECO:0000256" key="7">
    <source>
        <dbReference type="ARBA" id="ARBA00023180"/>
    </source>
</evidence>
<dbReference type="InterPro" id="IPR029058">
    <property type="entry name" value="AB_hydrolase_fold"/>
</dbReference>
<dbReference type="InterPro" id="IPR051093">
    <property type="entry name" value="Neuroligin/BSAL"/>
</dbReference>
<reference evidence="11 12" key="1">
    <citation type="submission" date="2015-07" db="EMBL/GenBank/DDBJ databases">
        <title>The genome of Melipona quadrifasciata.</title>
        <authorList>
            <person name="Pan H."/>
            <person name="Kapheim K."/>
        </authorList>
    </citation>
    <scope>NUCLEOTIDE SEQUENCE [LARGE SCALE GENOMIC DNA]</scope>
    <source>
        <strain evidence="11">0111107301</strain>
        <tissue evidence="11">Whole body</tissue>
    </source>
</reference>
<organism evidence="11 12">
    <name type="scientific">Melipona quadrifasciata</name>
    <dbReference type="NCBI Taxonomy" id="166423"/>
    <lineage>
        <taxon>Eukaryota</taxon>
        <taxon>Metazoa</taxon>
        <taxon>Ecdysozoa</taxon>
        <taxon>Arthropoda</taxon>
        <taxon>Hexapoda</taxon>
        <taxon>Insecta</taxon>
        <taxon>Pterygota</taxon>
        <taxon>Neoptera</taxon>
        <taxon>Endopterygota</taxon>
        <taxon>Hymenoptera</taxon>
        <taxon>Apocrita</taxon>
        <taxon>Aculeata</taxon>
        <taxon>Apoidea</taxon>
        <taxon>Anthophila</taxon>
        <taxon>Apidae</taxon>
        <taxon>Melipona</taxon>
    </lineage>
</organism>
<proteinExistence type="inferred from homology"/>
<evidence type="ECO:0000256" key="6">
    <source>
        <dbReference type="ARBA" id="ARBA00023157"/>
    </source>
</evidence>